<evidence type="ECO:0000313" key="3">
    <source>
        <dbReference type="EMBL" id="AEI37848.1"/>
    </source>
</evidence>
<dbReference type="Pfam" id="PF01551">
    <property type="entry name" value="Peptidase_M23"/>
    <property type="match status" value="1"/>
</dbReference>
<dbReference type="EMBL" id="CP002865">
    <property type="protein sequence ID" value="AEI37848.1"/>
    <property type="molecule type" value="Genomic_DNA"/>
</dbReference>
<name>F8ESS3_ZYMMT</name>
<protein>
    <submittedName>
        <fullName evidence="3">Peptidase M23</fullName>
    </submittedName>
</protein>
<gene>
    <name evidence="3" type="ordered locus">Zymop_0949</name>
</gene>
<dbReference type="InterPro" id="IPR050570">
    <property type="entry name" value="Cell_wall_metabolism_enzyme"/>
</dbReference>
<dbReference type="PANTHER" id="PTHR21666">
    <property type="entry name" value="PEPTIDASE-RELATED"/>
    <property type="match status" value="1"/>
</dbReference>
<evidence type="ECO:0000313" key="4">
    <source>
        <dbReference type="Proteomes" id="UP000000491"/>
    </source>
</evidence>
<dbReference type="STRING" id="579138.Zymop_0949"/>
<dbReference type="FunFam" id="2.70.70.10:FF:000006">
    <property type="entry name" value="M23 family peptidase"/>
    <property type="match status" value="1"/>
</dbReference>
<dbReference type="SUPFAM" id="SSF51261">
    <property type="entry name" value="Duplicated hybrid motif"/>
    <property type="match status" value="1"/>
</dbReference>
<feature type="domain" description="M23ase beta-sheet core" evidence="2">
    <location>
        <begin position="392"/>
        <end position="487"/>
    </location>
</feature>
<dbReference type="InterPro" id="IPR016047">
    <property type="entry name" value="M23ase_b-sheet_dom"/>
</dbReference>
<dbReference type="Gene3D" id="2.70.70.10">
    <property type="entry name" value="Glucose Permease (Domain IIA)"/>
    <property type="match status" value="1"/>
</dbReference>
<proteinExistence type="predicted"/>
<evidence type="ECO:0000256" key="1">
    <source>
        <dbReference type="ARBA" id="ARBA00022729"/>
    </source>
</evidence>
<organism evidence="3 4">
    <name type="scientific">Zymomonas mobilis subsp. pomaceae (strain ATCC 29192 / DSM 22645 / JCM 10191 / CCUG 17912 / NBRC 13757 / NCIMB 11200 / NRRL B-4491 / Barker I)</name>
    <dbReference type="NCBI Taxonomy" id="579138"/>
    <lineage>
        <taxon>Bacteria</taxon>
        <taxon>Pseudomonadati</taxon>
        <taxon>Pseudomonadota</taxon>
        <taxon>Alphaproteobacteria</taxon>
        <taxon>Sphingomonadales</taxon>
        <taxon>Zymomonadaceae</taxon>
        <taxon>Zymomonas</taxon>
    </lineage>
</organism>
<dbReference type="KEGG" id="zmp:Zymop_0949"/>
<dbReference type="PANTHER" id="PTHR21666:SF289">
    <property type="entry name" value="L-ALA--D-GLU ENDOPEPTIDASE"/>
    <property type="match status" value="1"/>
</dbReference>
<dbReference type="GO" id="GO:0004222">
    <property type="term" value="F:metalloendopeptidase activity"/>
    <property type="evidence" value="ECO:0007669"/>
    <property type="project" value="TreeGrafter"/>
</dbReference>
<keyword evidence="1" id="KW-0732">Signal</keyword>
<dbReference type="eggNOG" id="COG0739">
    <property type="taxonomic scope" value="Bacteria"/>
</dbReference>
<evidence type="ECO:0000259" key="2">
    <source>
        <dbReference type="Pfam" id="PF01551"/>
    </source>
</evidence>
<accession>F8ESS3</accession>
<dbReference type="Proteomes" id="UP000000491">
    <property type="component" value="Chromosome"/>
</dbReference>
<dbReference type="InterPro" id="IPR011055">
    <property type="entry name" value="Dup_hybrid_motif"/>
</dbReference>
<dbReference type="PATRIC" id="fig|579138.3.peg.1002"/>
<dbReference type="HOGENOM" id="CLU_026846_2_1_5"/>
<dbReference type="AlphaFoldDB" id="F8ESS3"/>
<sequence length="517" mass="57934">MGESIATTDSIASHRNRTEKAPLPLRMVVDRVRAFTTTYHAPSSSQNDWLQLDTWFLRDDWVVNLAEAIGSPRWWRGIFSLTTLITAAALTYPVPKAVLIPADTEPVTPTITAQPRKTPLSAGLAMNTFFPEKNHITVVTTAESLSAVHPVGMHNLERKGLNFVQMLEKSGVATEEAQHIRQLIETVTPVDSLAPETIFHVIMSTAANPMQARKIEHLNFQARFDAIINIDREKEDLKLTQHKVPFTTRPIRFSVIVDKNIPEAVQAVGLPRLLAENIEKLLKKNITHPNIFLRHKTRLDMVLTQRQTVLGEKAIGDPLYIALKQENFFPKTKDQQPSQIQLFKWEKEGESYWLDEKGRAPLANPHNFIVPVSGRITSPFGYRYHPILGITRFHKGIDISGPYGTPIKAAADGQVIYAGQRSGYGNFILIDHGRGIETAYGHMSRLFAHQGQYISQGQMIGQIGSSGLSTGPHLHYEVHYNNTPINPNNFVSASYYQLAGQDLDKFRHAITPLLANK</sequence>
<dbReference type="CDD" id="cd12797">
    <property type="entry name" value="M23_peptidase"/>
    <property type="match status" value="1"/>
</dbReference>
<dbReference type="RefSeq" id="WP_013934244.1">
    <property type="nucleotide sequence ID" value="NC_015709.1"/>
</dbReference>
<reference evidence="3 4" key="1">
    <citation type="journal article" date="2011" name="J. Bacteriol.">
        <title>Genome sequence of the ethanol-producing Zymomonas mobilis subsp. pomaceae lectotype strain ATCC 29192.</title>
        <authorList>
            <person name="Kouvelis V.N."/>
            <person name="Davenport K.W."/>
            <person name="Brettin T.S."/>
            <person name="Bruce D."/>
            <person name="Detter C."/>
            <person name="Han C.S."/>
            <person name="Nolan M."/>
            <person name="Tapia R."/>
            <person name="Damoulaki A."/>
            <person name="Kyrpides N.C."/>
            <person name="Typas M.A."/>
            <person name="Pappas K.M."/>
        </authorList>
    </citation>
    <scope>NUCLEOTIDE SEQUENCE [LARGE SCALE GENOMIC DNA]</scope>
    <source>
        <strain evidence="4">ATCC 29192 / DSM 22645 / JCM 10191 / CCUG 17912 / NBRC 13757 / NCIMB 11200 / NRRL B-4491 / Barker I</strain>
    </source>
</reference>